<feature type="region of interest" description="Disordered" evidence="2">
    <location>
        <begin position="409"/>
        <end position="453"/>
    </location>
</feature>
<feature type="region of interest" description="Disordered" evidence="2">
    <location>
        <begin position="299"/>
        <end position="337"/>
    </location>
</feature>
<dbReference type="Proteomes" id="UP000472273">
    <property type="component" value="Unplaced"/>
</dbReference>
<dbReference type="Pfam" id="PF13300">
    <property type="entry name" value="DUF4078"/>
    <property type="match status" value="1"/>
</dbReference>
<evidence type="ECO:0000313" key="5">
    <source>
        <dbReference type="Proteomes" id="UP000472273"/>
    </source>
</evidence>
<dbReference type="KEGG" id="ptex:113451632"/>
<dbReference type="InterPro" id="IPR057464">
    <property type="entry name" value="CCDC174_GRSR"/>
</dbReference>
<dbReference type="RefSeq" id="XP_026578800.1">
    <property type="nucleotide sequence ID" value="XM_026723015.1"/>
</dbReference>
<feature type="compositionally biased region" description="Basic and acidic residues" evidence="2">
    <location>
        <begin position="130"/>
        <end position="150"/>
    </location>
</feature>
<dbReference type="GeneID" id="113451632"/>
<name>A0A670XW78_PSETE</name>
<protein>
    <submittedName>
        <fullName evidence="4">Coiled-coil domain containing 174</fullName>
    </submittedName>
</protein>
<feature type="compositionally biased region" description="Polar residues" evidence="2">
    <location>
        <begin position="409"/>
        <end position="436"/>
    </location>
</feature>
<gene>
    <name evidence="4" type="primary">CCDC174</name>
</gene>
<evidence type="ECO:0000256" key="2">
    <source>
        <dbReference type="SAM" id="MobiDB-lite"/>
    </source>
</evidence>
<reference evidence="4" key="1">
    <citation type="submission" date="2025-08" db="UniProtKB">
        <authorList>
            <consortium name="Ensembl"/>
        </authorList>
    </citation>
    <scope>IDENTIFICATION</scope>
</reference>
<dbReference type="PANTHER" id="PTHR15885">
    <property type="entry name" value="COILED-COIL DOMAIN-CONTAINING PROTEIN 174"/>
    <property type="match status" value="1"/>
</dbReference>
<evidence type="ECO:0000256" key="1">
    <source>
        <dbReference type="ARBA" id="ARBA00023054"/>
    </source>
</evidence>
<feature type="domain" description="CCDC174 alpha/beta GRSR" evidence="3">
    <location>
        <begin position="163"/>
        <end position="190"/>
    </location>
</feature>
<dbReference type="InterPro" id="IPR025066">
    <property type="entry name" value="CCDC174-like"/>
</dbReference>
<dbReference type="OMA" id="PEMRPWD"/>
<dbReference type="Ensembl" id="ENSPTXT00000004241.1">
    <property type="protein sequence ID" value="ENSPTXP00000004119.1"/>
    <property type="gene ID" value="ENSPTXG00000003052.1"/>
</dbReference>
<keyword evidence="5" id="KW-1185">Reference proteome</keyword>
<dbReference type="PANTHER" id="PTHR15885:SF1">
    <property type="entry name" value="COILED-COIL DOMAIN-CONTAINING PROTEIN 174"/>
    <property type="match status" value="1"/>
</dbReference>
<dbReference type="GO" id="GO:0005654">
    <property type="term" value="C:nucleoplasm"/>
    <property type="evidence" value="ECO:0007669"/>
    <property type="project" value="Ensembl"/>
</dbReference>
<dbReference type="OrthoDB" id="333551at2759"/>
<evidence type="ECO:0000313" key="4">
    <source>
        <dbReference type="Ensembl" id="ENSPTXP00000004119.1"/>
    </source>
</evidence>
<dbReference type="GeneTree" id="ENSGT00440000033958"/>
<proteinExistence type="predicted"/>
<keyword evidence="1" id="KW-0175">Coiled coil</keyword>
<accession>A0A670XW78</accession>
<sequence length="470" mass="55255">MDRKKKPLDITVGSLVDLKAELFRKQEEFKKEKLLKDAGVHIKPKTVNKKPTIWTKQNKGVSDRAEKDAEQKIEEKQTLDKSRQKLEEKARLYEKMTKGDFPDEETEDLYLVDFTQKIIDKQREVRELCTSETARKAMGEENGEEERLSEAEVPPPQSPDEEWVEYVDYLGRSRGCKKKDLPLLLEMDKLNERPETEKKTLLSEDMRRELQRQEWEREEEEALKKPMGPIHYEDIRENEARQLGVGYFAFSRDQALRKKQMDTLEMLREQTIGQRTKREHLKEKRKAILEARLSKIRAKKRLKDGDTKENGEEEVPEPVLPSSKPTDPPRVSTETRKVEVIIQERKDTRPGVPYVREWDKGKEFTFGLWSKKQDELRNERDPEFAPPSAYFIGQKKFYDLNNRNWNKSESSYVSTEDSTLGNLPSTSAETHSNSWNKDFIPNQAPEMRTSDQEPVYQSLDDMLSYYKQVT</sequence>
<feature type="region of interest" description="Disordered" evidence="2">
    <location>
        <begin position="55"/>
        <end position="82"/>
    </location>
</feature>
<feature type="compositionally biased region" description="Basic and acidic residues" evidence="2">
    <location>
        <begin position="61"/>
        <end position="82"/>
    </location>
</feature>
<dbReference type="CTD" id="51244"/>
<feature type="region of interest" description="Disordered" evidence="2">
    <location>
        <begin position="130"/>
        <end position="161"/>
    </location>
</feature>
<reference evidence="4" key="2">
    <citation type="submission" date="2025-09" db="UniProtKB">
        <authorList>
            <consortium name="Ensembl"/>
        </authorList>
    </citation>
    <scope>IDENTIFICATION</scope>
</reference>
<dbReference type="Pfam" id="PF25449">
    <property type="entry name" value="CCDC174_GRSR"/>
    <property type="match status" value="1"/>
</dbReference>
<dbReference type="AlphaFoldDB" id="A0A670XW78"/>
<organism evidence="4 5">
    <name type="scientific">Pseudonaja textilis</name>
    <name type="common">Eastern brown snake</name>
    <dbReference type="NCBI Taxonomy" id="8673"/>
    <lineage>
        <taxon>Eukaryota</taxon>
        <taxon>Metazoa</taxon>
        <taxon>Chordata</taxon>
        <taxon>Craniata</taxon>
        <taxon>Vertebrata</taxon>
        <taxon>Euteleostomi</taxon>
        <taxon>Lepidosauria</taxon>
        <taxon>Squamata</taxon>
        <taxon>Bifurcata</taxon>
        <taxon>Unidentata</taxon>
        <taxon>Episquamata</taxon>
        <taxon>Toxicofera</taxon>
        <taxon>Serpentes</taxon>
        <taxon>Colubroidea</taxon>
        <taxon>Elapidae</taxon>
        <taxon>Hydrophiinae</taxon>
        <taxon>Pseudonaja</taxon>
    </lineage>
</organism>
<evidence type="ECO:0000259" key="3">
    <source>
        <dbReference type="Pfam" id="PF25449"/>
    </source>
</evidence>